<comment type="caution">
    <text evidence="2">The sequence shown here is derived from an EMBL/GenBank/DDBJ whole genome shotgun (WGS) entry which is preliminary data.</text>
</comment>
<gene>
    <name evidence="2" type="ORF">Dcar01_01810</name>
</gene>
<protein>
    <submittedName>
        <fullName evidence="2">Uncharacterized protein</fullName>
    </submittedName>
</protein>
<sequence length="132" mass="14231">MPRFRTHAARPGICMNPAPQGRSSPGVSASCGWDLTQVPTTAVTQRRLLDAQRTVNRLLAGEGLPVAGQPTPPLEIFGHLRSLVSLALHVAQPTDLGALQAEVQAAFEEHADPGTRRIWPGAWHPWRPAPGR</sequence>
<reference evidence="2 3" key="1">
    <citation type="submission" date="2024-02" db="EMBL/GenBank/DDBJ databases">
        <title>Deinococcus carri NBRC 110142.</title>
        <authorList>
            <person name="Ichikawa N."/>
            <person name="Katano-Makiyama Y."/>
            <person name="Hidaka K."/>
        </authorList>
    </citation>
    <scope>NUCLEOTIDE SEQUENCE [LARGE SCALE GENOMIC DNA]</scope>
    <source>
        <strain evidence="2 3">NBRC 110142</strain>
    </source>
</reference>
<evidence type="ECO:0000313" key="3">
    <source>
        <dbReference type="Proteomes" id="UP001401887"/>
    </source>
</evidence>
<name>A0ABP9W6U2_9DEIO</name>
<accession>A0ABP9W6U2</accession>
<evidence type="ECO:0000313" key="2">
    <source>
        <dbReference type="EMBL" id="GAA5513084.1"/>
    </source>
</evidence>
<organism evidence="2 3">
    <name type="scientific">Deinococcus carri</name>
    <dbReference type="NCBI Taxonomy" id="1211323"/>
    <lineage>
        <taxon>Bacteria</taxon>
        <taxon>Thermotogati</taxon>
        <taxon>Deinococcota</taxon>
        <taxon>Deinococci</taxon>
        <taxon>Deinococcales</taxon>
        <taxon>Deinococcaceae</taxon>
        <taxon>Deinococcus</taxon>
    </lineage>
</organism>
<dbReference type="Proteomes" id="UP001401887">
    <property type="component" value="Unassembled WGS sequence"/>
</dbReference>
<feature type="region of interest" description="Disordered" evidence="1">
    <location>
        <begin position="1"/>
        <end position="28"/>
    </location>
</feature>
<evidence type="ECO:0000256" key="1">
    <source>
        <dbReference type="SAM" id="MobiDB-lite"/>
    </source>
</evidence>
<dbReference type="EMBL" id="BAABRP010000005">
    <property type="protein sequence ID" value="GAA5513084.1"/>
    <property type="molecule type" value="Genomic_DNA"/>
</dbReference>
<keyword evidence="3" id="KW-1185">Reference proteome</keyword>
<proteinExistence type="predicted"/>